<protein>
    <submittedName>
        <fullName evidence="3">DNA recombinase</fullName>
    </submittedName>
</protein>
<accession>A0A5C7SD58</accession>
<dbReference type="GO" id="GO:0003677">
    <property type="term" value="F:DNA binding"/>
    <property type="evidence" value="ECO:0007669"/>
    <property type="project" value="InterPro"/>
</dbReference>
<organism evidence="3 4">
    <name type="scientific">Thauera aminoaromatica</name>
    <dbReference type="NCBI Taxonomy" id="164330"/>
    <lineage>
        <taxon>Bacteria</taxon>
        <taxon>Pseudomonadati</taxon>
        <taxon>Pseudomonadota</taxon>
        <taxon>Betaproteobacteria</taxon>
        <taxon>Rhodocyclales</taxon>
        <taxon>Zoogloeaceae</taxon>
        <taxon>Thauera</taxon>
    </lineage>
</organism>
<keyword evidence="1" id="KW-0233">DNA recombination</keyword>
<evidence type="ECO:0000313" key="4">
    <source>
        <dbReference type="Proteomes" id="UP000321192"/>
    </source>
</evidence>
<reference evidence="3 4" key="1">
    <citation type="submission" date="2018-09" db="EMBL/GenBank/DDBJ databases">
        <title>Metagenome Assembled Genomes from an Advanced Water Purification Facility.</title>
        <authorList>
            <person name="Stamps B.W."/>
            <person name="Spear J.R."/>
        </authorList>
    </citation>
    <scope>NUCLEOTIDE SEQUENCE [LARGE SCALE GENOMIC DNA]</scope>
    <source>
        <strain evidence="3">Bin_27_1</strain>
    </source>
</reference>
<dbReference type="InterPro" id="IPR011010">
    <property type="entry name" value="DNA_brk_join_enz"/>
</dbReference>
<gene>
    <name evidence="3" type="ORF">E6Q80_17440</name>
</gene>
<dbReference type="Gene3D" id="1.10.443.10">
    <property type="entry name" value="Intergrase catalytic core"/>
    <property type="match status" value="1"/>
</dbReference>
<evidence type="ECO:0000256" key="1">
    <source>
        <dbReference type="ARBA" id="ARBA00023172"/>
    </source>
</evidence>
<dbReference type="SUPFAM" id="SSF56349">
    <property type="entry name" value="DNA breaking-rejoining enzymes"/>
    <property type="match status" value="1"/>
</dbReference>
<dbReference type="PROSITE" id="PS51898">
    <property type="entry name" value="TYR_RECOMBINASE"/>
    <property type="match status" value="1"/>
</dbReference>
<dbReference type="GO" id="GO:0006310">
    <property type="term" value="P:DNA recombination"/>
    <property type="evidence" value="ECO:0007669"/>
    <property type="project" value="UniProtKB-KW"/>
</dbReference>
<sequence>MNHRNHLTVPDIERLIAATHGSPTAARDRCLICLMSDQGLRLSEVCSLKLEHVDLTKRELQVPHYKLGVTPLEEGFIATHPLQSDHLHALEVWLKERACLAPEGDALFVSEEGLPLNGRAISNAIKLCGRVAGFDFELHPSMLRIARARESSWTPGLQDFLTKPLSIRMTMFYIGKGPLPRASS</sequence>
<dbReference type="InterPro" id="IPR013762">
    <property type="entry name" value="Integrase-like_cat_sf"/>
</dbReference>
<dbReference type="AlphaFoldDB" id="A0A5C7SD58"/>
<comment type="caution">
    <text evidence="3">The sequence shown here is derived from an EMBL/GenBank/DDBJ whole genome shotgun (WGS) entry which is preliminary data.</text>
</comment>
<dbReference type="InterPro" id="IPR002104">
    <property type="entry name" value="Integrase_catalytic"/>
</dbReference>
<evidence type="ECO:0000313" key="3">
    <source>
        <dbReference type="EMBL" id="TXH81329.1"/>
    </source>
</evidence>
<feature type="domain" description="Tyr recombinase" evidence="2">
    <location>
        <begin position="2"/>
        <end position="184"/>
    </location>
</feature>
<dbReference type="Proteomes" id="UP000321192">
    <property type="component" value="Unassembled WGS sequence"/>
</dbReference>
<dbReference type="GO" id="GO:0015074">
    <property type="term" value="P:DNA integration"/>
    <property type="evidence" value="ECO:0007669"/>
    <property type="project" value="InterPro"/>
</dbReference>
<evidence type="ECO:0000259" key="2">
    <source>
        <dbReference type="PROSITE" id="PS51898"/>
    </source>
</evidence>
<name>A0A5C7SD58_THASP</name>
<dbReference type="EMBL" id="SSFD01000282">
    <property type="protein sequence ID" value="TXH81329.1"/>
    <property type="molecule type" value="Genomic_DNA"/>
</dbReference>
<proteinExistence type="predicted"/>
<dbReference type="RefSeq" id="WP_276660758.1">
    <property type="nucleotide sequence ID" value="NZ_SSFD01000282.1"/>
</dbReference>
<dbReference type="Pfam" id="PF00589">
    <property type="entry name" value="Phage_integrase"/>
    <property type="match status" value="1"/>
</dbReference>